<dbReference type="Gene3D" id="3.40.50.2300">
    <property type="match status" value="2"/>
</dbReference>
<keyword evidence="1" id="KW-0597">Phosphoprotein</keyword>
<dbReference type="PANTHER" id="PTHR44591">
    <property type="entry name" value="STRESS RESPONSE REGULATOR PROTEIN 1"/>
    <property type="match status" value="1"/>
</dbReference>
<name>A0A0F9TU44_9ZZZZ</name>
<feature type="domain" description="Response regulatory" evidence="2">
    <location>
        <begin position="6"/>
        <end position="120"/>
    </location>
</feature>
<sequence>MSKKIRILVVDDDRRMVKTLVDILNVKGCKAEGANSGYEAQEKLAERNFDCVLADLKMPQMNGVELHRAIKATQPNLPVVLMTAYFTDQLVEEGLEDGAIASLTKPLDINLLLSFFSFLRKERSMVIVDDDQKFCRTLGDILKARGFKVIQVTDPHDVMGKMKPDGQVVLLDMKLNKISGLEVLKQLRKQHPPLPVILVTGYRAEMEQAIEAALKINAYTCLYKPFKIEKLLQVLTEIHHRELGRVLGRPVRMGG</sequence>
<protein>
    <recommendedName>
        <fullName evidence="2">Response regulatory domain-containing protein</fullName>
    </recommendedName>
</protein>
<evidence type="ECO:0000256" key="1">
    <source>
        <dbReference type="ARBA" id="ARBA00022553"/>
    </source>
</evidence>
<evidence type="ECO:0000313" key="3">
    <source>
        <dbReference type="EMBL" id="KKN44883.1"/>
    </source>
</evidence>
<dbReference type="PROSITE" id="PS50110">
    <property type="entry name" value="RESPONSE_REGULATORY"/>
    <property type="match status" value="2"/>
</dbReference>
<dbReference type="Pfam" id="PF00072">
    <property type="entry name" value="Response_reg"/>
    <property type="match status" value="2"/>
</dbReference>
<dbReference type="GO" id="GO:0000160">
    <property type="term" value="P:phosphorelay signal transduction system"/>
    <property type="evidence" value="ECO:0007669"/>
    <property type="project" value="InterPro"/>
</dbReference>
<accession>A0A0F9TU44</accession>
<dbReference type="SMART" id="SM00448">
    <property type="entry name" value="REC"/>
    <property type="match status" value="2"/>
</dbReference>
<dbReference type="EMBL" id="LAZR01001422">
    <property type="protein sequence ID" value="KKN44883.1"/>
    <property type="molecule type" value="Genomic_DNA"/>
</dbReference>
<organism evidence="3">
    <name type="scientific">marine sediment metagenome</name>
    <dbReference type="NCBI Taxonomy" id="412755"/>
    <lineage>
        <taxon>unclassified sequences</taxon>
        <taxon>metagenomes</taxon>
        <taxon>ecological metagenomes</taxon>
    </lineage>
</organism>
<proteinExistence type="predicted"/>
<evidence type="ECO:0000259" key="2">
    <source>
        <dbReference type="PROSITE" id="PS50110"/>
    </source>
</evidence>
<comment type="caution">
    <text evidence="3">The sequence shown here is derived from an EMBL/GenBank/DDBJ whole genome shotgun (WGS) entry which is preliminary data.</text>
</comment>
<dbReference type="InterPro" id="IPR011006">
    <property type="entry name" value="CheY-like_superfamily"/>
</dbReference>
<dbReference type="AlphaFoldDB" id="A0A0F9TU44"/>
<dbReference type="InterPro" id="IPR001789">
    <property type="entry name" value="Sig_transdc_resp-reg_receiver"/>
</dbReference>
<dbReference type="SUPFAM" id="SSF52172">
    <property type="entry name" value="CheY-like"/>
    <property type="match status" value="2"/>
</dbReference>
<reference evidence="3" key="1">
    <citation type="journal article" date="2015" name="Nature">
        <title>Complex archaea that bridge the gap between prokaryotes and eukaryotes.</title>
        <authorList>
            <person name="Spang A."/>
            <person name="Saw J.H."/>
            <person name="Jorgensen S.L."/>
            <person name="Zaremba-Niedzwiedzka K."/>
            <person name="Martijn J."/>
            <person name="Lind A.E."/>
            <person name="van Eijk R."/>
            <person name="Schleper C."/>
            <person name="Guy L."/>
            <person name="Ettema T.J."/>
        </authorList>
    </citation>
    <scope>NUCLEOTIDE SEQUENCE</scope>
</reference>
<dbReference type="PANTHER" id="PTHR44591:SF3">
    <property type="entry name" value="RESPONSE REGULATORY DOMAIN-CONTAINING PROTEIN"/>
    <property type="match status" value="1"/>
</dbReference>
<feature type="domain" description="Response regulatory" evidence="2">
    <location>
        <begin position="124"/>
        <end position="239"/>
    </location>
</feature>
<dbReference type="InterPro" id="IPR050595">
    <property type="entry name" value="Bact_response_regulator"/>
</dbReference>
<dbReference type="CDD" id="cd00156">
    <property type="entry name" value="REC"/>
    <property type="match status" value="1"/>
</dbReference>
<gene>
    <name evidence="3" type="ORF">LCGC14_0688650</name>
</gene>